<organism evidence="4 5">
    <name type="scientific">Pristionchus mayeri</name>
    <dbReference type="NCBI Taxonomy" id="1317129"/>
    <lineage>
        <taxon>Eukaryota</taxon>
        <taxon>Metazoa</taxon>
        <taxon>Ecdysozoa</taxon>
        <taxon>Nematoda</taxon>
        <taxon>Chromadorea</taxon>
        <taxon>Rhabditida</taxon>
        <taxon>Rhabditina</taxon>
        <taxon>Diplogasteromorpha</taxon>
        <taxon>Diplogasteroidea</taxon>
        <taxon>Neodiplogasteridae</taxon>
        <taxon>Pristionchus</taxon>
    </lineage>
</organism>
<evidence type="ECO:0000256" key="2">
    <source>
        <dbReference type="SAM" id="MobiDB-lite"/>
    </source>
</evidence>
<keyword evidence="5" id="KW-1185">Reference proteome</keyword>
<name>A0AAN5C9S6_9BILA</name>
<comment type="caution">
    <text evidence="4">The sequence shown here is derived from an EMBL/GenBank/DDBJ whole genome shotgun (WGS) entry which is preliminary data.</text>
</comment>
<dbReference type="Proteomes" id="UP001328107">
    <property type="component" value="Unassembled WGS sequence"/>
</dbReference>
<feature type="region of interest" description="Disordered" evidence="2">
    <location>
        <begin position="419"/>
        <end position="490"/>
    </location>
</feature>
<evidence type="ECO:0000313" key="5">
    <source>
        <dbReference type="Proteomes" id="UP001328107"/>
    </source>
</evidence>
<dbReference type="PANTHER" id="PTHR46424:SF1">
    <property type="entry name" value="UBX DOMAIN-CONTAINING PROTEIN 4"/>
    <property type="match status" value="1"/>
</dbReference>
<reference evidence="5" key="1">
    <citation type="submission" date="2022-10" db="EMBL/GenBank/DDBJ databases">
        <title>Genome assembly of Pristionchus species.</title>
        <authorList>
            <person name="Yoshida K."/>
            <person name="Sommer R.J."/>
        </authorList>
    </citation>
    <scope>NUCLEOTIDE SEQUENCE [LARGE SCALE GENOMIC DNA]</scope>
    <source>
        <strain evidence="5">RS5460</strain>
    </source>
</reference>
<dbReference type="Gene3D" id="3.10.20.90">
    <property type="entry name" value="Phosphatidylinositol 3-kinase Catalytic Subunit, Chain A, domain 1"/>
    <property type="match status" value="1"/>
</dbReference>
<dbReference type="GO" id="GO:0036503">
    <property type="term" value="P:ERAD pathway"/>
    <property type="evidence" value="ECO:0007669"/>
    <property type="project" value="TreeGrafter"/>
</dbReference>
<dbReference type="InterPro" id="IPR001012">
    <property type="entry name" value="UBX_dom"/>
</dbReference>
<feature type="compositionally biased region" description="Basic and acidic residues" evidence="2">
    <location>
        <begin position="229"/>
        <end position="258"/>
    </location>
</feature>
<feature type="compositionally biased region" description="Polar residues" evidence="2">
    <location>
        <begin position="431"/>
        <end position="441"/>
    </location>
</feature>
<evidence type="ECO:0000256" key="1">
    <source>
        <dbReference type="ARBA" id="ARBA00040925"/>
    </source>
</evidence>
<feature type="region of interest" description="Disordered" evidence="2">
    <location>
        <begin position="184"/>
        <end position="215"/>
    </location>
</feature>
<dbReference type="SMART" id="SM00166">
    <property type="entry name" value="UBX"/>
    <property type="match status" value="1"/>
</dbReference>
<dbReference type="GO" id="GO:0005783">
    <property type="term" value="C:endoplasmic reticulum"/>
    <property type="evidence" value="ECO:0007669"/>
    <property type="project" value="TreeGrafter"/>
</dbReference>
<sequence length="490" mass="53211">MRWFEGDVVAAISETKRIGALFVVFLTGGKENEQQHMAALWDAVEAERDLPWRAVAIRLAEGSQDAQNFAKIYPVPCFPATYFIDMNGKPTNVVLFNKIEAMDGDKFREALPKLVFPIPGKEATSGLTRVDGTVPVAPAAAAAPVAAPVVAAPAAAAQVAAPSTSSAEEIAEKIRRAKEVLEKKKAAEAERKRKEDLAREAQRRDDATEMHRIAEERRNKELLAAAAERRKDKLESAKERERVKEQIKADKAERDARFRMQHSQQSSPSEEEEKKGIAAPQPIASDRCRIQVRFPDGSAALHDFPSTDRLASLRQIVATDARVRGSSFRLAQPAPRRIYGESEMESSFIDLALTPASTLLVLTDASPTTRIASAASAAVQPAYNPMATLVGFVTYIIWMPIQFVLSMVGMGGGAARAGEEKKKVSDEPAPSASSQQATGDSAANAARAAARRRNQIQGGIHTLGSTSDEPEQRAEDDPEANWNGNSTQFL</sequence>
<dbReference type="Pfam" id="PF23187">
    <property type="entry name" value="UBX7_N"/>
    <property type="match status" value="1"/>
</dbReference>
<dbReference type="SUPFAM" id="SSF54236">
    <property type="entry name" value="Ubiquitin-like"/>
    <property type="match status" value="1"/>
</dbReference>
<dbReference type="AlphaFoldDB" id="A0AAN5C9S6"/>
<evidence type="ECO:0000313" key="4">
    <source>
        <dbReference type="EMBL" id="GMR43263.1"/>
    </source>
</evidence>
<evidence type="ECO:0000259" key="3">
    <source>
        <dbReference type="PROSITE" id="PS50033"/>
    </source>
</evidence>
<feature type="domain" description="UBX" evidence="3">
    <location>
        <begin position="283"/>
        <end position="361"/>
    </location>
</feature>
<dbReference type="Pfam" id="PF00789">
    <property type="entry name" value="UBX"/>
    <property type="match status" value="1"/>
</dbReference>
<feature type="region of interest" description="Disordered" evidence="2">
    <location>
        <begin position="229"/>
        <end position="284"/>
    </location>
</feature>
<dbReference type="EMBL" id="BTRK01000003">
    <property type="protein sequence ID" value="GMR43263.1"/>
    <property type="molecule type" value="Genomic_DNA"/>
</dbReference>
<accession>A0AAN5C9S6</accession>
<protein>
    <recommendedName>
        <fullName evidence="1">UBX domain-containing protein 4</fullName>
    </recommendedName>
</protein>
<dbReference type="PROSITE" id="PS50033">
    <property type="entry name" value="UBX"/>
    <property type="match status" value="1"/>
</dbReference>
<dbReference type="PANTHER" id="PTHR46424">
    <property type="entry name" value="UBX DOMAIN-CONTAINING PROTEIN 4"/>
    <property type="match status" value="1"/>
</dbReference>
<dbReference type="InterPro" id="IPR029071">
    <property type="entry name" value="Ubiquitin-like_domsf"/>
</dbReference>
<gene>
    <name evidence="4" type="ORF">PMAYCL1PPCAC_13458</name>
</gene>
<proteinExistence type="predicted"/>